<dbReference type="OrthoDB" id="9797223at2"/>
<dbReference type="AlphaFoldDB" id="A0A510JBI2"/>
<name>A0A510JBI2_9FUSO</name>
<sequence>MKKMIDFEKNKVYYMGTKIKMTGRENMLEIDRFEKIMQELNKKGRLSYRELDDIMEVSSSTVRRDIEKMYSKGLLLKIKGGICQQKKLSFDVEVKDRFRENVEAKKEIAERISKTLKDKDFIFLDAGTTAFYLIEKLRGKNITVVTNGTMHIEELLKYKIKTIILGGEIKESTKAVIGLEAILSLEKYRFDKCFLGVNGINLENGFTTPEINEAMIKKKVLELSEEKYILADKEKFDKMSNVKFAELEECKIVTTKQAIKENNRYKKYFY</sequence>
<dbReference type="SUPFAM" id="SSF46785">
    <property type="entry name" value="Winged helix' DNA-binding domain"/>
    <property type="match status" value="1"/>
</dbReference>
<dbReference type="GO" id="GO:0003700">
    <property type="term" value="F:DNA-binding transcription factor activity"/>
    <property type="evidence" value="ECO:0007669"/>
    <property type="project" value="InterPro"/>
</dbReference>
<gene>
    <name evidence="5" type="ORF">JCM16774_1388</name>
</gene>
<dbReference type="GO" id="GO:0003677">
    <property type="term" value="F:DNA binding"/>
    <property type="evidence" value="ECO:0007669"/>
    <property type="project" value="UniProtKB-KW"/>
</dbReference>
<dbReference type="Proteomes" id="UP000321606">
    <property type="component" value="Chromosome"/>
</dbReference>
<evidence type="ECO:0000259" key="4">
    <source>
        <dbReference type="PROSITE" id="PS51000"/>
    </source>
</evidence>
<dbReference type="KEGG" id="lgo:JCM16774_1388"/>
<dbReference type="PROSITE" id="PS00894">
    <property type="entry name" value="HTH_DEOR_1"/>
    <property type="match status" value="1"/>
</dbReference>
<evidence type="ECO:0000256" key="3">
    <source>
        <dbReference type="ARBA" id="ARBA00023163"/>
    </source>
</evidence>
<dbReference type="Pfam" id="PF00455">
    <property type="entry name" value="DeoRC"/>
    <property type="match status" value="1"/>
</dbReference>
<dbReference type="SUPFAM" id="SSF100950">
    <property type="entry name" value="NagB/RpiA/CoA transferase-like"/>
    <property type="match status" value="1"/>
</dbReference>
<accession>A0A510JBI2</accession>
<evidence type="ECO:0000313" key="5">
    <source>
        <dbReference type="EMBL" id="BBM36456.1"/>
    </source>
</evidence>
<dbReference type="EMBL" id="AP019822">
    <property type="protein sequence ID" value="BBM36456.1"/>
    <property type="molecule type" value="Genomic_DNA"/>
</dbReference>
<dbReference type="PROSITE" id="PS51000">
    <property type="entry name" value="HTH_DEOR_2"/>
    <property type="match status" value="1"/>
</dbReference>
<dbReference type="InterPro" id="IPR050313">
    <property type="entry name" value="Carb_Metab_HTH_regulators"/>
</dbReference>
<organism evidence="5 6">
    <name type="scientific">Pseudoleptotrichia goodfellowii</name>
    <dbReference type="NCBI Taxonomy" id="157692"/>
    <lineage>
        <taxon>Bacteria</taxon>
        <taxon>Fusobacteriati</taxon>
        <taxon>Fusobacteriota</taxon>
        <taxon>Fusobacteriia</taxon>
        <taxon>Fusobacteriales</taxon>
        <taxon>Leptotrichiaceae</taxon>
        <taxon>Pseudoleptotrichia</taxon>
    </lineage>
</organism>
<dbReference type="InterPro" id="IPR036388">
    <property type="entry name" value="WH-like_DNA-bd_sf"/>
</dbReference>
<dbReference type="InterPro" id="IPR036390">
    <property type="entry name" value="WH_DNA-bd_sf"/>
</dbReference>
<dbReference type="STRING" id="714315.GCA_000516535_01394"/>
<dbReference type="Gene3D" id="1.10.10.10">
    <property type="entry name" value="Winged helix-like DNA-binding domain superfamily/Winged helix DNA-binding domain"/>
    <property type="match status" value="1"/>
</dbReference>
<dbReference type="PANTHER" id="PTHR30363:SF56">
    <property type="entry name" value="TRANSCRIPTIONAL REGULATOR, DEOR FAMILY"/>
    <property type="match status" value="1"/>
</dbReference>
<dbReference type="InterPro" id="IPR001034">
    <property type="entry name" value="DeoR_HTH"/>
</dbReference>
<feature type="domain" description="HTH deoR-type" evidence="4">
    <location>
        <begin position="29"/>
        <end position="84"/>
    </location>
</feature>
<reference evidence="5 6" key="1">
    <citation type="submission" date="2019-07" db="EMBL/GenBank/DDBJ databases">
        <title>Complete Genome Sequence of Leptotrichia goodfellowii Strain JCM 16774.</title>
        <authorList>
            <person name="Watanabe S."/>
            <person name="Cui L."/>
        </authorList>
    </citation>
    <scope>NUCLEOTIDE SEQUENCE [LARGE SCALE GENOMIC DNA]</scope>
    <source>
        <strain evidence="5 6">JCM16774</strain>
    </source>
</reference>
<dbReference type="RefSeq" id="WP_026737750.1">
    <property type="nucleotide sequence ID" value="NZ_AP019822.1"/>
</dbReference>
<dbReference type="InterPro" id="IPR018356">
    <property type="entry name" value="Tscrpt_reg_HTH_DeoR_CS"/>
</dbReference>
<protein>
    <submittedName>
        <fullName evidence="5">Transcriptional regulator, DeoR family</fullName>
    </submittedName>
</protein>
<dbReference type="InterPro" id="IPR037171">
    <property type="entry name" value="NagB/RpiA_transferase-like"/>
</dbReference>
<dbReference type="SMART" id="SM00420">
    <property type="entry name" value="HTH_DEOR"/>
    <property type="match status" value="1"/>
</dbReference>
<keyword evidence="2" id="KW-0238">DNA-binding</keyword>
<dbReference type="Pfam" id="PF08220">
    <property type="entry name" value="HTH_DeoR"/>
    <property type="match status" value="1"/>
</dbReference>
<dbReference type="SMART" id="SM01134">
    <property type="entry name" value="DeoRC"/>
    <property type="match status" value="1"/>
</dbReference>
<evidence type="ECO:0000313" key="6">
    <source>
        <dbReference type="Proteomes" id="UP000321606"/>
    </source>
</evidence>
<keyword evidence="3" id="KW-0804">Transcription</keyword>
<evidence type="ECO:0000256" key="1">
    <source>
        <dbReference type="ARBA" id="ARBA00023015"/>
    </source>
</evidence>
<evidence type="ECO:0000256" key="2">
    <source>
        <dbReference type="ARBA" id="ARBA00023125"/>
    </source>
</evidence>
<dbReference type="InterPro" id="IPR014036">
    <property type="entry name" value="DeoR-like_C"/>
</dbReference>
<dbReference type="PANTHER" id="PTHR30363">
    <property type="entry name" value="HTH-TYPE TRANSCRIPTIONAL REGULATOR SRLR-RELATED"/>
    <property type="match status" value="1"/>
</dbReference>
<proteinExistence type="predicted"/>
<keyword evidence="1" id="KW-0805">Transcription regulation</keyword>
<dbReference type="Gene3D" id="3.40.50.1360">
    <property type="match status" value="1"/>
</dbReference>
<dbReference type="PRINTS" id="PR00037">
    <property type="entry name" value="HTHLACR"/>
</dbReference>